<feature type="domain" description="Flagellar basal-body/hook protein C-terminal" evidence="7">
    <location>
        <begin position="353"/>
        <end position="395"/>
    </location>
</feature>
<sequence length="398" mass="41326">MSFNIALSGLDATNTELNTISHNIANASTYGFKGARTEFAAVYNGMQPGGVEVASISQNFEKNGSVSGTGRAMDLAINGNGFFVTKDSAGQMLYTRSGVFGTDKDNYVVGNTGSKLQGYSVDGNNNLLTGATGDIKISTSSLAAKATDKMEFIANLDAKNPVIDQTVNPFDPGNNNSFNSSYTTKVYDSQGKPHTVTQYFTKTADNTWEVNVQVDGGVGAVSTVAMTFNPDGSIATPTGAYNVSFPAAGANPMSIDIDLSGSTQFGTGFGVSTNNPNGYTSGELTGVRVEDNGMVYATYTNGQSQLQGQVVLADFANPQGLSKVSGTAWTQSFSSGAPVLGVPGSGTLGDLSPGALEGSNVDLTSELVNLMTAQRNYQANAKTISTNDKLTQALFNAI</sequence>
<dbReference type="InterPro" id="IPR037925">
    <property type="entry name" value="FlgE/F/G-like"/>
</dbReference>
<proteinExistence type="inferred from homology"/>
<dbReference type="NCBIfam" id="TIGR03506">
    <property type="entry name" value="FlgEFG_subfam"/>
    <property type="match status" value="1"/>
</dbReference>
<evidence type="ECO:0000313" key="11">
    <source>
        <dbReference type="Proteomes" id="UP000779070"/>
    </source>
</evidence>
<keyword evidence="4 5" id="KW-0975">Bacterial flagellum</keyword>
<keyword evidence="11" id="KW-1185">Reference proteome</keyword>
<dbReference type="Pfam" id="PF00460">
    <property type="entry name" value="Flg_bb_rod"/>
    <property type="match status" value="1"/>
</dbReference>
<organism evidence="10 11">
    <name type="scientific">Vibrio neptunius</name>
    <dbReference type="NCBI Taxonomy" id="170651"/>
    <lineage>
        <taxon>Bacteria</taxon>
        <taxon>Pseudomonadati</taxon>
        <taxon>Pseudomonadota</taxon>
        <taxon>Gammaproteobacteria</taxon>
        <taxon>Vibrionales</taxon>
        <taxon>Vibrionaceae</taxon>
        <taxon>Vibrio</taxon>
    </lineage>
</organism>
<dbReference type="InterPro" id="IPR001444">
    <property type="entry name" value="Flag_bb_rod_N"/>
</dbReference>
<comment type="function">
    <text evidence="5">A flexible structure which links the flagellar filament to the drive apparatus in the basal body.</text>
</comment>
<evidence type="ECO:0000259" key="8">
    <source>
        <dbReference type="Pfam" id="PF07559"/>
    </source>
</evidence>
<evidence type="ECO:0000256" key="5">
    <source>
        <dbReference type="RuleBase" id="RU362116"/>
    </source>
</evidence>
<dbReference type="PANTHER" id="PTHR30435">
    <property type="entry name" value="FLAGELLAR PROTEIN"/>
    <property type="match status" value="1"/>
</dbReference>
<evidence type="ECO:0000256" key="1">
    <source>
        <dbReference type="ARBA" id="ARBA00004117"/>
    </source>
</evidence>
<dbReference type="NCBIfam" id="NF005286">
    <property type="entry name" value="PRK06803.1"/>
    <property type="match status" value="1"/>
</dbReference>
<dbReference type="RefSeq" id="WP_206371693.1">
    <property type="nucleotide sequence ID" value="NZ_CAWPTM010000097.1"/>
</dbReference>
<dbReference type="Pfam" id="PF07559">
    <property type="entry name" value="FlgE_D2"/>
    <property type="match status" value="1"/>
</dbReference>
<evidence type="ECO:0000313" key="10">
    <source>
        <dbReference type="EMBL" id="MBN3579827.1"/>
    </source>
</evidence>
<dbReference type="Pfam" id="PF06429">
    <property type="entry name" value="Flg_bbr_C"/>
    <property type="match status" value="1"/>
</dbReference>
<dbReference type="EMBL" id="JAFHLB010000031">
    <property type="protein sequence ID" value="MBN3579827.1"/>
    <property type="molecule type" value="Genomic_DNA"/>
</dbReference>
<comment type="subcellular location">
    <subcellularLocation>
        <location evidence="1 5">Bacterial flagellum basal body</location>
    </subcellularLocation>
</comment>
<gene>
    <name evidence="10" type="primary">flgE</name>
    <name evidence="10" type="ORF">JYA62_19390</name>
</gene>
<evidence type="ECO:0000256" key="2">
    <source>
        <dbReference type="ARBA" id="ARBA00009677"/>
    </source>
</evidence>
<dbReference type="Gene3D" id="2.60.98.20">
    <property type="entry name" value="Flagellar hook protein FlgE"/>
    <property type="match status" value="1"/>
</dbReference>
<keyword evidence="10" id="KW-0966">Cell projection</keyword>
<keyword evidence="10" id="KW-0282">Flagellum</keyword>
<dbReference type="PANTHER" id="PTHR30435:SF1">
    <property type="entry name" value="FLAGELLAR HOOK PROTEIN FLGE"/>
    <property type="match status" value="1"/>
</dbReference>
<dbReference type="Proteomes" id="UP000779070">
    <property type="component" value="Unassembled WGS sequence"/>
</dbReference>
<evidence type="ECO:0000256" key="3">
    <source>
        <dbReference type="ARBA" id="ARBA00019015"/>
    </source>
</evidence>
<comment type="caution">
    <text evidence="10">The sequence shown here is derived from an EMBL/GenBank/DDBJ whole genome shotgun (WGS) entry which is preliminary data.</text>
</comment>
<dbReference type="SUPFAM" id="SSF117143">
    <property type="entry name" value="Flagellar hook protein flgE"/>
    <property type="match status" value="1"/>
</dbReference>
<dbReference type="Pfam" id="PF22692">
    <property type="entry name" value="LlgE_F_G_D1"/>
    <property type="match status" value="1"/>
</dbReference>
<protein>
    <recommendedName>
        <fullName evidence="3 5">Flagellar hook protein FlgE</fullName>
    </recommendedName>
</protein>
<dbReference type="InterPro" id="IPR037058">
    <property type="entry name" value="Falgellar_hook_FlgE_sf"/>
</dbReference>
<comment type="similarity">
    <text evidence="2 5">Belongs to the flagella basal body rod proteins family.</text>
</comment>
<name>A0ABS3A5S2_9VIBR</name>
<keyword evidence="10" id="KW-0969">Cilium</keyword>
<dbReference type="InterPro" id="IPR053967">
    <property type="entry name" value="LlgE_F_G-like_D1"/>
</dbReference>
<feature type="domain" description="Flagellar hook protein FlgE/F/G-like D1" evidence="9">
    <location>
        <begin position="76"/>
        <end position="138"/>
    </location>
</feature>
<dbReference type="InterPro" id="IPR020013">
    <property type="entry name" value="Flagellar_FlgE/F/G"/>
</dbReference>
<dbReference type="InterPro" id="IPR011491">
    <property type="entry name" value="FlgE_D2"/>
</dbReference>
<feature type="domain" description="Flagellar basal body rod protein N-terminal" evidence="6">
    <location>
        <begin position="3"/>
        <end position="33"/>
    </location>
</feature>
<evidence type="ECO:0000259" key="6">
    <source>
        <dbReference type="Pfam" id="PF00460"/>
    </source>
</evidence>
<evidence type="ECO:0000259" key="7">
    <source>
        <dbReference type="Pfam" id="PF06429"/>
    </source>
</evidence>
<reference evidence="10 11" key="1">
    <citation type="submission" date="2021-02" db="EMBL/GenBank/DDBJ databases">
        <title>Draft Genome Sequences of 5 Vibrio neptunius Strains Isolated From of Bivalve Hatcheries.</title>
        <authorList>
            <person name="Galvis F."/>
            <person name="Barja J.L."/>
            <person name="Lemos M.L."/>
            <person name="Balado M."/>
        </authorList>
    </citation>
    <scope>NUCLEOTIDE SEQUENCE [LARGE SCALE GENOMIC DNA]</scope>
    <source>
        <strain evidence="10 11">PP-145.98</strain>
    </source>
</reference>
<dbReference type="NCBIfam" id="NF004238">
    <property type="entry name" value="PRK05682.1-1"/>
    <property type="match status" value="1"/>
</dbReference>
<feature type="domain" description="Flagellar hook protein FlgE D2" evidence="8">
    <location>
        <begin position="155"/>
        <end position="279"/>
    </location>
</feature>
<accession>A0ABS3A5S2</accession>
<dbReference type="InterPro" id="IPR010930">
    <property type="entry name" value="Flg_bb/hook_C_dom"/>
</dbReference>
<evidence type="ECO:0000256" key="4">
    <source>
        <dbReference type="ARBA" id="ARBA00023143"/>
    </source>
</evidence>
<evidence type="ECO:0000259" key="9">
    <source>
        <dbReference type="Pfam" id="PF22692"/>
    </source>
</evidence>